<dbReference type="GO" id="GO:0032012">
    <property type="term" value="P:regulation of ARF protein signal transduction"/>
    <property type="evidence" value="ECO:0007669"/>
    <property type="project" value="InterPro"/>
</dbReference>
<name>A0A9D4K2T0_DREPO</name>
<dbReference type="SUPFAM" id="SSF48425">
    <property type="entry name" value="Sec7 domain"/>
    <property type="match status" value="1"/>
</dbReference>
<dbReference type="PROSITE" id="PS50190">
    <property type="entry name" value="SEC7"/>
    <property type="match status" value="1"/>
</dbReference>
<dbReference type="PANTHER" id="PTHR10663">
    <property type="entry name" value="GUANYL-NUCLEOTIDE EXCHANGE FACTOR"/>
    <property type="match status" value="1"/>
</dbReference>
<dbReference type="OrthoDB" id="430364at2759"/>
<sequence length="283" mass="32402">MGQLLQRLQESGLAAYQYQSDGRNSHITAPMKFPDLSFLPPEISLHVLSHLDATDLCLAACVWNELGNDEVLWQSLCKTSWGCVSIYHVARKHGDFSYRKLYLVLDEATLTFNADPFGGEDYLIKRGLVDNCPMEIAKFIQTTKKIKSEPKRRFLEKRRDVLDCVMQLQNYENQFLPNAMRKLFRHISAPRERGSYLEHIIDRFAERFCSCNPKLGLEKDAVYVLCFSLIMLSVDLSSPHVRNKMSKREFIKNTKRAATGVNEDLVGDLYDNVYLVGHVAAAM</sequence>
<dbReference type="AlphaFoldDB" id="A0A9D4K2T0"/>
<reference evidence="2" key="2">
    <citation type="submission" date="2020-11" db="EMBL/GenBank/DDBJ databases">
        <authorList>
            <person name="McCartney M.A."/>
            <person name="Auch B."/>
            <person name="Kono T."/>
            <person name="Mallez S."/>
            <person name="Becker A."/>
            <person name="Gohl D.M."/>
            <person name="Silverstein K.A.T."/>
            <person name="Koren S."/>
            <person name="Bechman K.B."/>
            <person name="Herman A."/>
            <person name="Abrahante J.E."/>
            <person name="Garbe J."/>
        </authorList>
    </citation>
    <scope>NUCLEOTIDE SEQUENCE</scope>
    <source>
        <strain evidence="2">Duluth1</strain>
        <tissue evidence="2">Whole animal</tissue>
    </source>
</reference>
<dbReference type="PANTHER" id="PTHR10663:SF372">
    <property type="entry name" value="F-BOX ONLY PROTEIN 8"/>
    <property type="match status" value="1"/>
</dbReference>
<evidence type="ECO:0000313" key="2">
    <source>
        <dbReference type="EMBL" id="KAH3830598.1"/>
    </source>
</evidence>
<accession>A0A9D4K2T0</accession>
<dbReference type="EMBL" id="JAIWYP010000004">
    <property type="protein sequence ID" value="KAH3830598.1"/>
    <property type="molecule type" value="Genomic_DNA"/>
</dbReference>
<keyword evidence="3" id="KW-1185">Reference proteome</keyword>
<dbReference type="Pfam" id="PF01369">
    <property type="entry name" value="Sec7"/>
    <property type="match status" value="1"/>
</dbReference>
<dbReference type="InterPro" id="IPR035999">
    <property type="entry name" value="Sec7_dom_sf"/>
</dbReference>
<comment type="caution">
    <text evidence="2">The sequence shown here is derived from an EMBL/GenBank/DDBJ whole genome shotgun (WGS) entry which is preliminary data.</text>
</comment>
<protein>
    <recommendedName>
        <fullName evidence="1">SEC7 domain-containing protein</fullName>
    </recommendedName>
</protein>
<reference evidence="2" key="1">
    <citation type="journal article" date="2019" name="bioRxiv">
        <title>The Genome of the Zebra Mussel, Dreissena polymorpha: A Resource for Invasive Species Research.</title>
        <authorList>
            <person name="McCartney M.A."/>
            <person name="Auch B."/>
            <person name="Kono T."/>
            <person name="Mallez S."/>
            <person name="Zhang Y."/>
            <person name="Obille A."/>
            <person name="Becker A."/>
            <person name="Abrahante J.E."/>
            <person name="Garbe J."/>
            <person name="Badalamenti J.P."/>
            <person name="Herman A."/>
            <person name="Mangelson H."/>
            <person name="Liachko I."/>
            <person name="Sullivan S."/>
            <person name="Sone E.D."/>
            <person name="Koren S."/>
            <person name="Silverstein K.A.T."/>
            <person name="Beckman K.B."/>
            <person name="Gohl D.M."/>
        </authorList>
    </citation>
    <scope>NUCLEOTIDE SEQUENCE</scope>
    <source>
        <strain evidence="2">Duluth1</strain>
        <tissue evidence="2">Whole animal</tissue>
    </source>
</reference>
<proteinExistence type="predicted"/>
<dbReference type="SMART" id="SM00222">
    <property type="entry name" value="Sec7"/>
    <property type="match status" value="1"/>
</dbReference>
<dbReference type="GO" id="GO:0005085">
    <property type="term" value="F:guanyl-nucleotide exchange factor activity"/>
    <property type="evidence" value="ECO:0007669"/>
    <property type="project" value="InterPro"/>
</dbReference>
<dbReference type="InterPro" id="IPR000904">
    <property type="entry name" value="Sec7_dom"/>
</dbReference>
<dbReference type="InterPro" id="IPR001810">
    <property type="entry name" value="F-box_dom"/>
</dbReference>
<dbReference type="CDD" id="cd22088">
    <property type="entry name" value="F-box_FBXO8"/>
    <property type="match status" value="1"/>
</dbReference>
<evidence type="ECO:0000259" key="1">
    <source>
        <dbReference type="PROSITE" id="PS50190"/>
    </source>
</evidence>
<dbReference type="Proteomes" id="UP000828390">
    <property type="component" value="Unassembled WGS sequence"/>
</dbReference>
<evidence type="ECO:0000313" key="3">
    <source>
        <dbReference type="Proteomes" id="UP000828390"/>
    </source>
</evidence>
<dbReference type="InterPro" id="IPR048003">
    <property type="entry name" value="FBXO8_F-box"/>
</dbReference>
<dbReference type="SUPFAM" id="SSF81383">
    <property type="entry name" value="F-box domain"/>
    <property type="match status" value="1"/>
</dbReference>
<dbReference type="InterPro" id="IPR023394">
    <property type="entry name" value="Sec7_C_sf"/>
</dbReference>
<feature type="domain" description="SEC7" evidence="1">
    <location>
        <begin position="92"/>
        <end position="276"/>
    </location>
</feature>
<dbReference type="Gene3D" id="1.10.220.20">
    <property type="match status" value="1"/>
</dbReference>
<dbReference type="InterPro" id="IPR036047">
    <property type="entry name" value="F-box-like_dom_sf"/>
</dbReference>
<dbReference type="Pfam" id="PF12937">
    <property type="entry name" value="F-box-like"/>
    <property type="match status" value="1"/>
</dbReference>
<dbReference type="Gene3D" id="1.10.1000.11">
    <property type="entry name" value="Arf Nucleotide-binding Site Opener,domain 2"/>
    <property type="match status" value="1"/>
</dbReference>
<dbReference type="CDD" id="cd00171">
    <property type="entry name" value="Sec7"/>
    <property type="match status" value="1"/>
</dbReference>
<dbReference type="Gene3D" id="1.20.1280.50">
    <property type="match status" value="1"/>
</dbReference>
<organism evidence="2 3">
    <name type="scientific">Dreissena polymorpha</name>
    <name type="common">Zebra mussel</name>
    <name type="synonym">Mytilus polymorpha</name>
    <dbReference type="NCBI Taxonomy" id="45954"/>
    <lineage>
        <taxon>Eukaryota</taxon>
        <taxon>Metazoa</taxon>
        <taxon>Spiralia</taxon>
        <taxon>Lophotrochozoa</taxon>
        <taxon>Mollusca</taxon>
        <taxon>Bivalvia</taxon>
        <taxon>Autobranchia</taxon>
        <taxon>Heteroconchia</taxon>
        <taxon>Euheterodonta</taxon>
        <taxon>Imparidentia</taxon>
        <taxon>Neoheterodontei</taxon>
        <taxon>Myida</taxon>
        <taxon>Dreissenoidea</taxon>
        <taxon>Dreissenidae</taxon>
        <taxon>Dreissena</taxon>
    </lineage>
</organism>
<gene>
    <name evidence="2" type="ORF">DPMN_103843</name>
</gene>